<gene>
    <name evidence="1" type="ORF">SAMN04487901_11737</name>
</gene>
<dbReference type="EMBL" id="FNCQ01000017">
    <property type="protein sequence ID" value="SDH12198.1"/>
    <property type="molecule type" value="Genomic_DNA"/>
</dbReference>
<keyword evidence="2" id="KW-1185">Reference proteome</keyword>
<evidence type="ECO:0000313" key="1">
    <source>
        <dbReference type="EMBL" id="SDH12198.1"/>
    </source>
</evidence>
<evidence type="ECO:0000313" key="2">
    <source>
        <dbReference type="Proteomes" id="UP000198779"/>
    </source>
</evidence>
<accession>A0A1G7ZU35</accession>
<name>A0A1G7ZU35_9BACT</name>
<dbReference type="Proteomes" id="UP000198779">
    <property type="component" value="Unassembled WGS sequence"/>
</dbReference>
<dbReference type="AlphaFoldDB" id="A0A1G7ZU35"/>
<protein>
    <recommendedName>
        <fullName evidence="3">DUF5053 domain-containing protein</fullName>
    </recommendedName>
</protein>
<reference evidence="2" key="1">
    <citation type="submission" date="2016-10" db="EMBL/GenBank/DDBJ databases">
        <authorList>
            <person name="Varghese N."/>
            <person name="Submissions S."/>
        </authorList>
    </citation>
    <scope>NUCLEOTIDE SEQUENCE [LARGE SCALE GENOMIC DNA]</scope>
    <source>
        <strain evidence="2">BP1-148</strain>
    </source>
</reference>
<organism evidence="1 2">
    <name type="scientific">Prevotella communis</name>
    <dbReference type="NCBI Taxonomy" id="2913614"/>
    <lineage>
        <taxon>Bacteria</taxon>
        <taxon>Pseudomonadati</taxon>
        <taxon>Bacteroidota</taxon>
        <taxon>Bacteroidia</taxon>
        <taxon>Bacteroidales</taxon>
        <taxon>Prevotellaceae</taxon>
        <taxon>Prevotella</taxon>
    </lineage>
</organism>
<proteinExistence type="predicted"/>
<sequence>MFNTNISTNFASLAMTLKETQTGTMKAELEDILLAISWADLSKTYFGKSNSWLYHKLDGVDGNKKPTEFSEEEKYILKGALVDLADRIRRAAERIG</sequence>
<evidence type="ECO:0008006" key="3">
    <source>
        <dbReference type="Google" id="ProtNLM"/>
    </source>
</evidence>
<dbReference type="Pfam" id="PF16476">
    <property type="entry name" value="DUF5053"/>
    <property type="match status" value="1"/>
</dbReference>
<dbReference type="InterPro" id="IPR032483">
    <property type="entry name" value="DUF5053"/>
</dbReference>